<feature type="chain" id="PRO_5007814474" evidence="1">
    <location>
        <begin position="24"/>
        <end position="355"/>
    </location>
</feature>
<keyword evidence="1" id="KW-0732">Signal</keyword>
<evidence type="ECO:0000313" key="3">
    <source>
        <dbReference type="EMBL" id="ANB72284.1"/>
    </source>
</evidence>
<sequence>MRYFRLLKSFVAVAALSFAAVHAYADKPAVIRIGVAQQGTGDPPSFGGSPAATVQLQQSLEKEFAADGIKVEWLFFKGAGPAVNEAIADNALDFAFQGDLPAVLARANGLKTHLLLASGVRTGIKVAVPPDSDVRSIKDLKGRRVSIFRGTNLQLVADNALAANQLDERDLRVINLDTASSLAALASKGIDASVNDYHVYKLRDQGLAKVVYESQNDGPQFTRQSHLLVLDDFDHAHPDIVQRVVNVFVQGSQWSSDEANRDALFKLWAKSGVPYSSWQAEFANQSLKDRNSPLIDPFIVARYKAVAADALKLKLIRQPVQVDGWFETKYLDNALRAQKLDHYWTRYDAAGKPLS</sequence>
<gene>
    <name evidence="3" type="ORF">AYM40_07865</name>
</gene>
<dbReference type="CDD" id="cd13555">
    <property type="entry name" value="PBP2_sulfate_ester_like"/>
    <property type="match status" value="1"/>
</dbReference>
<reference evidence="3 4" key="1">
    <citation type="journal article" date="2016" name="Gene">
        <title>PacBio SMRT assembly of a complex multi-replicon genome reveals chlorocatechol degradative operon in a region of genome plasticity.</title>
        <authorList>
            <person name="Ricker N."/>
            <person name="Shen S.Y."/>
            <person name="Goordial J."/>
            <person name="Jin S."/>
            <person name="Fulthorpe R.R."/>
        </authorList>
    </citation>
    <scope>NUCLEOTIDE SEQUENCE [LARGE SCALE GENOMIC DNA]</scope>
    <source>
        <strain evidence="3 4">OLGA172</strain>
    </source>
</reference>
<dbReference type="AlphaFoldDB" id="A0A160FJD8"/>
<dbReference type="Proteomes" id="UP000076852">
    <property type="component" value="Chromosome 1"/>
</dbReference>
<feature type="signal peptide" evidence="1">
    <location>
        <begin position="1"/>
        <end position="23"/>
    </location>
</feature>
<dbReference type="Gene3D" id="3.40.190.10">
    <property type="entry name" value="Periplasmic binding protein-like II"/>
    <property type="match status" value="2"/>
</dbReference>
<keyword evidence="4" id="KW-1185">Reference proteome</keyword>
<accession>A0A160FJD8</accession>
<protein>
    <submittedName>
        <fullName evidence="3">Nitrate ABC transporter substrate-binding protein</fullName>
    </submittedName>
</protein>
<feature type="domain" description="SsuA/THI5-like" evidence="2">
    <location>
        <begin position="64"/>
        <end position="255"/>
    </location>
</feature>
<name>A0A160FJD8_9BURK</name>
<dbReference type="EMBL" id="CP014578">
    <property type="protein sequence ID" value="ANB72284.1"/>
    <property type="molecule type" value="Genomic_DNA"/>
</dbReference>
<dbReference type="KEGG" id="buz:AYM40_07865"/>
<dbReference type="InterPro" id="IPR015168">
    <property type="entry name" value="SsuA/THI5"/>
</dbReference>
<dbReference type="PANTHER" id="PTHR30024">
    <property type="entry name" value="ALIPHATIC SULFONATES-BINDING PROTEIN-RELATED"/>
    <property type="match status" value="1"/>
</dbReference>
<dbReference type="STRING" id="1804984.AYM40_07865"/>
<dbReference type="SUPFAM" id="SSF53850">
    <property type="entry name" value="Periplasmic binding protein-like II"/>
    <property type="match status" value="1"/>
</dbReference>
<dbReference type="Pfam" id="PF09084">
    <property type="entry name" value="NMT1"/>
    <property type="match status" value="1"/>
</dbReference>
<evidence type="ECO:0000256" key="1">
    <source>
        <dbReference type="SAM" id="SignalP"/>
    </source>
</evidence>
<evidence type="ECO:0000313" key="4">
    <source>
        <dbReference type="Proteomes" id="UP000076852"/>
    </source>
</evidence>
<evidence type="ECO:0000259" key="2">
    <source>
        <dbReference type="Pfam" id="PF09084"/>
    </source>
</evidence>
<dbReference type="RefSeq" id="WP_063495722.1">
    <property type="nucleotide sequence ID" value="NZ_CP014578.1"/>
</dbReference>
<proteinExistence type="predicted"/>
<organism evidence="3 4">
    <name type="scientific">Paraburkholderia phytofirmans OLGA172</name>
    <dbReference type="NCBI Taxonomy" id="1417228"/>
    <lineage>
        <taxon>Bacteria</taxon>
        <taxon>Pseudomonadati</taxon>
        <taxon>Pseudomonadota</taxon>
        <taxon>Betaproteobacteria</taxon>
        <taxon>Burkholderiales</taxon>
        <taxon>Burkholderiaceae</taxon>
        <taxon>Paraburkholderia</taxon>
    </lineage>
</organism>
<dbReference type="PANTHER" id="PTHR30024:SF21">
    <property type="entry name" value="ABC TRANSPORTER SUBSTRATE-BINDING PROTEIN"/>
    <property type="match status" value="1"/>
</dbReference>
<dbReference type="OrthoDB" id="9780180at2"/>